<dbReference type="Proteomes" id="UP001265746">
    <property type="component" value="Unassembled WGS sequence"/>
</dbReference>
<dbReference type="GO" id="GO:0016104">
    <property type="term" value="P:triterpenoid biosynthetic process"/>
    <property type="evidence" value="ECO:0007669"/>
    <property type="project" value="InterPro"/>
</dbReference>
<comment type="caution">
    <text evidence="2">The sequence shown here is derived from an EMBL/GenBank/DDBJ whole genome shotgun (WGS) entry which is preliminary data.</text>
</comment>
<evidence type="ECO:0000313" key="3">
    <source>
        <dbReference type="Proteomes" id="UP001265746"/>
    </source>
</evidence>
<dbReference type="InterPro" id="IPR018333">
    <property type="entry name" value="Squalene_cyclase"/>
</dbReference>
<keyword evidence="3" id="KW-1185">Reference proteome</keyword>
<dbReference type="PANTHER" id="PTHR11764">
    <property type="entry name" value="TERPENE CYCLASE/MUTASE FAMILY MEMBER"/>
    <property type="match status" value="1"/>
</dbReference>
<sequence>MSSSNPAPPSRLVEQARETVAKAIEYAWDIAELDGHWCGESRSNVIMTAEQIFFHLVIHPEMKEIPDADEYRRYLLGQQQDDGSWSIVPEHPGDVSTSCETYLALKILGEPEMDRARRFILSSGGVEKVRIFTRLFFAQFGLFPWDATPQLPVEFILMPPSIPMNIYKLSSWARATIIPMLIIAHHRPVYALPNGHSAEITFLDEIWRSHSTKWCH</sequence>
<dbReference type="GO" id="GO:0005811">
    <property type="term" value="C:lipid droplet"/>
    <property type="evidence" value="ECO:0007669"/>
    <property type="project" value="InterPro"/>
</dbReference>
<name>A0AAD9SMM7_PHOAM</name>
<proteinExistence type="predicted"/>
<dbReference type="GO" id="GO:0016866">
    <property type="term" value="F:intramolecular transferase activity"/>
    <property type="evidence" value="ECO:0007669"/>
    <property type="project" value="InterPro"/>
</dbReference>
<dbReference type="SUPFAM" id="SSF48239">
    <property type="entry name" value="Terpenoid cyclases/Protein prenyltransferases"/>
    <property type="match status" value="1"/>
</dbReference>
<protein>
    <recommendedName>
        <fullName evidence="1">Squalene cyclase N-terminal domain-containing protein</fullName>
    </recommendedName>
</protein>
<accession>A0AAD9SMM7</accession>
<feature type="domain" description="Squalene cyclase N-terminal" evidence="1">
    <location>
        <begin position="21"/>
        <end position="210"/>
    </location>
</feature>
<dbReference type="EMBL" id="JAUJFL010000001">
    <property type="protein sequence ID" value="KAK2613146.1"/>
    <property type="molecule type" value="Genomic_DNA"/>
</dbReference>
<gene>
    <name evidence="2" type="ORF">N8I77_000073</name>
</gene>
<dbReference type="PANTHER" id="PTHR11764:SF82">
    <property type="entry name" value="TERPENE CYCLASE_MUTASE FAMILY MEMBER"/>
    <property type="match status" value="1"/>
</dbReference>
<dbReference type="Pfam" id="PF13249">
    <property type="entry name" value="SQHop_cyclase_N"/>
    <property type="match status" value="1"/>
</dbReference>
<dbReference type="InterPro" id="IPR008930">
    <property type="entry name" value="Terpenoid_cyclase/PrenylTrfase"/>
</dbReference>
<organism evidence="2 3">
    <name type="scientific">Phomopsis amygdali</name>
    <name type="common">Fusicoccum amygdali</name>
    <dbReference type="NCBI Taxonomy" id="1214568"/>
    <lineage>
        <taxon>Eukaryota</taxon>
        <taxon>Fungi</taxon>
        <taxon>Dikarya</taxon>
        <taxon>Ascomycota</taxon>
        <taxon>Pezizomycotina</taxon>
        <taxon>Sordariomycetes</taxon>
        <taxon>Sordariomycetidae</taxon>
        <taxon>Diaporthales</taxon>
        <taxon>Diaporthaceae</taxon>
        <taxon>Diaporthe</taxon>
    </lineage>
</organism>
<evidence type="ECO:0000259" key="1">
    <source>
        <dbReference type="Pfam" id="PF13249"/>
    </source>
</evidence>
<dbReference type="AlphaFoldDB" id="A0AAD9SMM7"/>
<dbReference type="Gene3D" id="1.50.10.20">
    <property type="match status" value="2"/>
</dbReference>
<dbReference type="InterPro" id="IPR032697">
    <property type="entry name" value="SQ_cyclase_N"/>
</dbReference>
<reference evidence="2" key="1">
    <citation type="submission" date="2023-06" db="EMBL/GenBank/DDBJ databases">
        <authorList>
            <person name="Noh H."/>
        </authorList>
    </citation>
    <scope>NUCLEOTIDE SEQUENCE</scope>
    <source>
        <strain evidence="2">DUCC20226</strain>
    </source>
</reference>
<evidence type="ECO:0000313" key="2">
    <source>
        <dbReference type="EMBL" id="KAK2613146.1"/>
    </source>
</evidence>